<evidence type="ECO:0000256" key="2">
    <source>
        <dbReference type="ARBA" id="ARBA00022448"/>
    </source>
</evidence>
<feature type="region of interest" description="Disordered" evidence="6">
    <location>
        <begin position="138"/>
        <end position="162"/>
    </location>
</feature>
<evidence type="ECO:0000256" key="1">
    <source>
        <dbReference type="ARBA" id="ARBA00004196"/>
    </source>
</evidence>
<dbReference type="InterPro" id="IPR006128">
    <property type="entry name" value="Lipoprotein_PsaA-like"/>
</dbReference>
<evidence type="ECO:0000256" key="7">
    <source>
        <dbReference type="SAM" id="SignalP"/>
    </source>
</evidence>
<dbReference type="PRINTS" id="PR00690">
    <property type="entry name" value="ADHESNFAMILY"/>
</dbReference>
<dbReference type="Proteomes" id="UP000249794">
    <property type="component" value="Unassembled WGS sequence"/>
</dbReference>
<dbReference type="PRINTS" id="PR00691">
    <property type="entry name" value="ADHESINB"/>
</dbReference>
<keyword evidence="3" id="KW-0479">Metal-binding</keyword>
<dbReference type="GO" id="GO:0030313">
    <property type="term" value="C:cell envelope"/>
    <property type="evidence" value="ECO:0007669"/>
    <property type="project" value="UniProtKB-SubCell"/>
</dbReference>
<dbReference type="Pfam" id="PF01297">
    <property type="entry name" value="ZnuA"/>
    <property type="match status" value="1"/>
</dbReference>
<organism evidence="8 9">
    <name type="scientific">Phormidesmis priestleyi</name>
    <dbReference type="NCBI Taxonomy" id="268141"/>
    <lineage>
        <taxon>Bacteria</taxon>
        <taxon>Bacillati</taxon>
        <taxon>Cyanobacteriota</taxon>
        <taxon>Cyanophyceae</taxon>
        <taxon>Leptolyngbyales</taxon>
        <taxon>Leptolyngbyaceae</taxon>
        <taxon>Phormidesmis</taxon>
    </lineage>
</organism>
<dbReference type="GO" id="GO:0046872">
    <property type="term" value="F:metal ion binding"/>
    <property type="evidence" value="ECO:0007669"/>
    <property type="project" value="UniProtKB-KW"/>
</dbReference>
<accession>A0A2W4YYL1</accession>
<feature type="signal peptide" evidence="7">
    <location>
        <begin position="1"/>
        <end position="26"/>
    </location>
</feature>
<reference evidence="9" key="1">
    <citation type="submission" date="2018-04" db="EMBL/GenBank/DDBJ databases">
        <authorList>
            <person name="Cornet L."/>
        </authorList>
    </citation>
    <scope>NUCLEOTIDE SEQUENCE [LARGE SCALE GENOMIC DNA]</scope>
</reference>
<keyword evidence="4 7" id="KW-0732">Signal</keyword>
<dbReference type="AlphaFoldDB" id="A0A2W4YYL1"/>
<dbReference type="GO" id="GO:0030001">
    <property type="term" value="P:metal ion transport"/>
    <property type="evidence" value="ECO:0007669"/>
    <property type="project" value="InterPro"/>
</dbReference>
<gene>
    <name evidence="8" type="ORF">DCF15_18530</name>
</gene>
<dbReference type="InterPro" id="IPR006127">
    <property type="entry name" value="ZnuA-like"/>
</dbReference>
<dbReference type="EMBL" id="QBMP01000258">
    <property type="protein sequence ID" value="PZO47858.1"/>
    <property type="molecule type" value="Genomic_DNA"/>
</dbReference>
<dbReference type="InterPro" id="IPR006129">
    <property type="entry name" value="AdhesinB"/>
</dbReference>
<dbReference type="SUPFAM" id="SSF53807">
    <property type="entry name" value="Helical backbone' metal receptor"/>
    <property type="match status" value="1"/>
</dbReference>
<dbReference type="PROSITE" id="PS51257">
    <property type="entry name" value="PROKAR_LIPOPROTEIN"/>
    <property type="match status" value="1"/>
</dbReference>
<sequence>MRKPLRLLSKLTALSFALTVVSCAQTEGNQAQDPGSQPQAEAPSEGKPQVVASYSVLCDLTEQIAQTTVDLTCLIGAGRDPHVYSATPADRRSIEEADLVLYGGYEFEPEIIKMVEATDTAVPKVAVSEVAVPEPLLGEHHDEEHVEGEEHAEGEMEPDPHVWHDAENGVAMVKEIQRQLSEVSPNNAALYETNAEALIAQLEQLDTWIQSQVDTVPASGRTLISTHDALGYYANAYGLEIEAALDSFSTEARPSAESIKGLAAVVEEKGVSSIFVESTSNPGLIETVSRETDIAVSEDPIYADGLGDAETPAASYQGMLMSNTCTIVTGLGGTCDQAAAQALLPNQ</sequence>
<dbReference type="PANTHER" id="PTHR42953">
    <property type="entry name" value="HIGH-AFFINITY ZINC UPTAKE SYSTEM PROTEIN ZNUA-RELATED"/>
    <property type="match status" value="1"/>
</dbReference>
<evidence type="ECO:0000256" key="4">
    <source>
        <dbReference type="ARBA" id="ARBA00022729"/>
    </source>
</evidence>
<dbReference type="GO" id="GO:0007155">
    <property type="term" value="P:cell adhesion"/>
    <property type="evidence" value="ECO:0007669"/>
    <property type="project" value="InterPro"/>
</dbReference>
<dbReference type="Gene3D" id="3.40.50.1980">
    <property type="entry name" value="Nitrogenase molybdenum iron protein domain"/>
    <property type="match status" value="2"/>
</dbReference>
<evidence type="ECO:0000256" key="3">
    <source>
        <dbReference type="ARBA" id="ARBA00022723"/>
    </source>
</evidence>
<evidence type="ECO:0000256" key="5">
    <source>
        <dbReference type="RuleBase" id="RU003512"/>
    </source>
</evidence>
<dbReference type="PANTHER" id="PTHR42953:SF1">
    <property type="entry name" value="METAL-BINDING PROTEIN HI_0362-RELATED"/>
    <property type="match status" value="1"/>
</dbReference>
<reference evidence="8 9" key="2">
    <citation type="submission" date="2018-06" db="EMBL/GenBank/DDBJ databases">
        <title>Metagenomic assembly of (sub)arctic Cyanobacteria and their associated microbiome from non-axenic cultures.</title>
        <authorList>
            <person name="Baurain D."/>
        </authorList>
    </citation>
    <scope>NUCLEOTIDE SEQUENCE [LARGE SCALE GENOMIC DNA]</scope>
    <source>
        <strain evidence="8">ULC027bin1</strain>
    </source>
</reference>
<feature type="chain" id="PRO_5015989686" evidence="7">
    <location>
        <begin position="27"/>
        <end position="347"/>
    </location>
</feature>
<comment type="caution">
    <text evidence="8">The sequence shown here is derived from an EMBL/GenBank/DDBJ whole genome shotgun (WGS) entry which is preliminary data.</text>
</comment>
<evidence type="ECO:0000313" key="8">
    <source>
        <dbReference type="EMBL" id="PZO47858.1"/>
    </source>
</evidence>
<dbReference type="InterPro" id="IPR050492">
    <property type="entry name" value="Bact_metal-bind_prot9"/>
</dbReference>
<comment type="subcellular location">
    <subcellularLocation>
        <location evidence="1">Cell envelope</location>
    </subcellularLocation>
</comment>
<protein>
    <submittedName>
        <fullName evidence="8">Metal ABC transporter substrate-binding protein</fullName>
    </submittedName>
</protein>
<evidence type="ECO:0000256" key="6">
    <source>
        <dbReference type="SAM" id="MobiDB-lite"/>
    </source>
</evidence>
<evidence type="ECO:0000313" key="9">
    <source>
        <dbReference type="Proteomes" id="UP000249794"/>
    </source>
</evidence>
<proteinExistence type="inferred from homology"/>
<keyword evidence="2 5" id="KW-0813">Transport</keyword>
<comment type="similarity">
    <text evidence="5">Belongs to the bacterial solute-binding protein 9 family.</text>
</comment>
<name>A0A2W4YYL1_9CYAN</name>